<dbReference type="AlphaFoldDB" id="A0A1A7X2Q6"/>
<evidence type="ECO:0008006" key="2">
    <source>
        <dbReference type="Google" id="ProtNLM"/>
    </source>
</evidence>
<protein>
    <recommendedName>
        <fullName evidence="2">Reverse transcriptase domain-containing protein</fullName>
    </recommendedName>
</protein>
<feature type="non-terminal residue" evidence="1">
    <location>
        <position position="113"/>
    </location>
</feature>
<accession>A0A1A7X2Q6</accession>
<gene>
    <name evidence="1" type="primary">CR392001.1</name>
</gene>
<reference evidence="1" key="1">
    <citation type="submission" date="2016-05" db="EMBL/GenBank/DDBJ databases">
        <authorList>
            <person name="Lavstsen T."/>
            <person name="Jespersen J.S."/>
        </authorList>
    </citation>
    <scope>NUCLEOTIDE SEQUENCE</scope>
    <source>
        <tissue evidence="1">Brain</tissue>
    </source>
</reference>
<feature type="non-terminal residue" evidence="1">
    <location>
        <position position="1"/>
    </location>
</feature>
<name>A0A1A7X2Q6_9TELE</name>
<dbReference type="EMBL" id="HADW01010868">
    <property type="protein sequence ID" value="SBP12268.1"/>
    <property type="molecule type" value="Transcribed_RNA"/>
</dbReference>
<evidence type="ECO:0000313" key="1">
    <source>
        <dbReference type="EMBL" id="SBP12268.1"/>
    </source>
</evidence>
<reference evidence="1" key="2">
    <citation type="submission" date="2016-06" db="EMBL/GenBank/DDBJ databases">
        <title>The genome of a short-lived fish provides insights into sex chromosome evolution and the genetic control of aging.</title>
        <authorList>
            <person name="Reichwald K."/>
            <person name="Felder M."/>
            <person name="Petzold A."/>
            <person name="Koch P."/>
            <person name="Groth M."/>
            <person name="Platzer M."/>
        </authorList>
    </citation>
    <scope>NUCLEOTIDE SEQUENCE</scope>
    <source>
        <tissue evidence="1">Brain</tissue>
    </source>
</reference>
<sequence>LSGFKCLKNQGHGYSSLLFILYTDSCRVTQENRFSDDTVLLSLLLGSEMNHGPALSELVEWCDSNSLDLNVSKTKDMVIAPCCSYCIQIVAGSPRKTGSQMTLFCCPYFWDLK</sequence>
<organism evidence="1">
    <name type="scientific">Iconisemion striatum</name>
    <dbReference type="NCBI Taxonomy" id="60296"/>
    <lineage>
        <taxon>Eukaryota</taxon>
        <taxon>Metazoa</taxon>
        <taxon>Chordata</taxon>
        <taxon>Craniata</taxon>
        <taxon>Vertebrata</taxon>
        <taxon>Euteleostomi</taxon>
        <taxon>Actinopterygii</taxon>
        <taxon>Neopterygii</taxon>
        <taxon>Teleostei</taxon>
        <taxon>Neoteleostei</taxon>
        <taxon>Acanthomorphata</taxon>
        <taxon>Ovalentaria</taxon>
        <taxon>Atherinomorphae</taxon>
        <taxon>Cyprinodontiformes</taxon>
        <taxon>Nothobranchiidae</taxon>
        <taxon>Iconisemion</taxon>
    </lineage>
</organism>
<proteinExistence type="predicted"/>